<accession>A0A7S4M9N3</accession>
<proteinExistence type="predicted"/>
<feature type="chain" id="PRO_5031476571" description="Peptidase S54 rhomboid domain-containing protein" evidence="6">
    <location>
        <begin position="29"/>
        <end position="330"/>
    </location>
</feature>
<keyword evidence="3 5" id="KW-1133">Transmembrane helix</keyword>
<dbReference type="PANTHER" id="PTHR43731">
    <property type="entry name" value="RHOMBOID PROTEASE"/>
    <property type="match status" value="1"/>
</dbReference>
<dbReference type="InterPro" id="IPR035952">
    <property type="entry name" value="Rhomboid-like_sf"/>
</dbReference>
<comment type="subcellular location">
    <subcellularLocation>
        <location evidence="1">Membrane</location>
        <topology evidence="1">Multi-pass membrane protein</topology>
    </subcellularLocation>
</comment>
<dbReference type="EMBL" id="HBKQ01005482">
    <property type="protein sequence ID" value="CAE2208828.1"/>
    <property type="molecule type" value="Transcribed_RNA"/>
</dbReference>
<reference evidence="8" key="1">
    <citation type="submission" date="2021-01" db="EMBL/GenBank/DDBJ databases">
        <authorList>
            <person name="Corre E."/>
            <person name="Pelletier E."/>
            <person name="Niang G."/>
            <person name="Scheremetjew M."/>
            <person name="Finn R."/>
            <person name="Kale V."/>
            <person name="Holt S."/>
            <person name="Cochrane G."/>
            <person name="Meng A."/>
            <person name="Brown T."/>
            <person name="Cohen L."/>
        </authorList>
    </citation>
    <scope>NUCLEOTIDE SEQUENCE</scope>
    <source>
        <strain evidence="8">Isolate 1302-5</strain>
    </source>
</reference>
<evidence type="ECO:0000256" key="5">
    <source>
        <dbReference type="SAM" id="Phobius"/>
    </source>
</evidence>
<evidence type="ECO:0000256" key="3">
    <source>
        <dbReference type="ARBA" id="ARBA00022989"/>
    </source>
</evidence>
<dbReference type="Pfam" id="PF01694">
    <property type="entry name" value="Rhomboid"/>
    <property type="match status" value="1"/>
</dbReference>
<dbReference type="PANTHER" id="PTHR43731:SF34">
    <property type="entry name" value="PEPTIDASE S54 RHOMBOID DOMAIN-CONTAINING PROTEIN"/>
    <property type="match status" value="1"/>
</dbReference>
<dbReference type="InterPro" id="IPR050925">
    <property type="entry name" value="Rhomboid_protease_S54"/>
</dbReference>
<protein>
    <recommendedName>
        <fullName evidence="7">Peptidase S54 rhomboid domain-containing protein</fullName>
    </recommendedName>
</protein>
<name>A0A7S4M9N3_9STRA</name>
<dbReference type="InterPro" id="IPR022764">
    <property type="entry name" value="Peptidase_S54_rhomboid_dom"/>
</dbReference>
<keyword evidence="2 5" id="KW-0812">Transmembrane</keyword>
<sequence>MVGKMGLQLVRLIVTLALIRSAARSTDAISIPEGSLARRDVFVRGGSSPIEPNPNYPHETPPFTTLGQLEDDGYQLQKKSAGSHYTYQDNLSGKSRRPRPLSEVVVEFFLSLRKLSPTLYYLSLSVIATFLFWQLQMPQLVRMLQNHFICSRHNVIRHGRVHAVFLSAISHASLVHMLLNLYGLLTFGPSVRKSIARAGLPLWPFVFGACLSSSAVFLALCPQGACFGLSGVTLALLAFYARANPSNILGFMVGFIPIRMPAEYALTGILVMSLFGVLTKGSRDGVAHATHLGGLIFGVTYFELFVRGWLTSNRPWFFRWNNLNLLSTKS</sequence>
<feature type="signal peptide" evidence="6">
    <location>
        <begin position="1"/>
        <end position="28"/>
    </location>
</feature>
<evidence type="ECO:0000313" key="8">
    <source>
        <dbReference type="EMBL" id="CAE2208828.1"/>
    </source>
</evidence>
<dbReference type="GO" id="GO:0016020">
    <property type="term" value="C:membrane"/>
    <property type="evidence" value="ECO:0007669"/>
    <property type="project" value="UniProtKB-SubCell"/>
</dbReference>
<feature type="domain" description="Peptidase S54 rhomboid" evidence="7">
    <location>
        <begin position="159"/>
        <end position="304"/>
    </location>
</feature>
<keyword evidence="4 5" id="KW-0472">Membrane</keyword>
<feature type="transmembrane region" description="Helical" evidence="5">
    <location>
        <begin position="118"/>
        <end position="135"/>
    </location>
</feature>
<gene>
    <name evidence="8" type="ORF">OAUR00152_LOCUS3760</name>
</gene>
<feature type="transmembrane region" description="Helical" evidence="5">
    <location>
        <begin position="225"/>
        <end position="242"/>
    </location>
</feature>
<evidence type="ECO:0000256" key="2">
    <source>
        <dbReference type="ARBA" id="ARBA00022692"/>
    </source>
</evidence>
<evidence type="ECO:0000256" key="6">
    <source>
        <dbReference type="SAM" id="SignalP"/>
    </source>
</evidence>
<evidence type="ECO:0000256" key="1">
    <source>
        <dbReference type="ARBA" id="ARBA00004141"/>
    </source>
</evidence>
<dbReference type="SUPFAM" id="SSF144091">
    <property type="entry name" value="Rhomboid-like"/>
    <property type="match status" value="1"/>
</dbReference>
<feature type="transmembrane region" description="Helical" evidence="5">
    <location>
        <begin position="202"/>
        <end position="220"/>
    </location>
</feature>
<keyword evidence="6" id="KW-0732">Signal</keyword>
<feature type="transmembrane region" description="Helical" evidence="5">
    <location>
        <begin position="161"/>
        <end position="182"/>
    </location>
</feature>
<dbReference type="AlphaFoldDB" id="A0A7S4M9N3"/>
<feature type="transmembrane region" description="Helical" evidence="5">
    <location>
        <begin position="262"/>
        <end position="279"/>
    </location>
</feature>
<organism evidence="8">
    <name type="scientific">Odontella aurita</name>
    <dbReference type="NCBI Taxonomy" id="265563"/>
    <lineage>
        <taxon>Eukaryota</taxon>
        <taxon>Sar</taxon>
        <taxon>Stramenopiles</taxon>
        <taxon>Ochrophyta</taxon>
        <taxon>Bacillariophyta</taxon>
        <taxon>Mediophyceae</taxon>
        <taxon>Biddulphiophycidae</taxon>
        <taxon>Eupodiscales</taxon>
        <taxon>Odontellaceae</taxon>
        <taxon>Odontella</taxon>
    </lineage>
</organism>
<evidence type="ECO:0000256" key="4">
    <source>
        <dbReference type="ARBA" id="ARBA00023136"/>
    </source>
</evidence>
<feature type="transmembrane region" description="Helical" evidence="5">
    <location>
        <begin position="291"/>
        <end position="310"/>
    </location>
</feature>
<dbReference type="GO" id="GO:0004252">
    <property type="term" value="F:serine-type endopeptidase activity"/>
    <property type="evidence" value="ECO:0007669"/>
    <property type="project" value="InterPro"/>
</dbReference>
<dbReference type="Gene3D" id="1.20.1540.10">
    <property type="entry name" value="Rhomboid-like"/>
    <property type="match status" value="1"/>
</dbReference>
<evidence type="ECO:0000259" key="7">
    <source>
        <dbReference type="Pfam" id="PF01694"/>
    </source>
</evidence>